<organism evidence="3 4">
    <name type="scientific">Borreliella chilensis</name>
    <dbReference type="NCBI Taxonomy" id="1245910"/>
    <lineage>
        <taxon>Bacteria</taxon>
        <taxon>Pseudomonadati</taxon>
        <taxon>Spirochaetota</taxon>
        <taxon>Spirochaetia</taxon>
        <taxon>Spirochaetales</taxon>
        <taxon>Borreliaceae</taxon>
        <taxon>Borreliella</taxon>
    </lineage>
</organism>
<dbReference type="PANTHER" id="PTHR36435">
    <property type="entry name" value="SLR1288 PROTEIN"/>
    <property type="match status" value="1"/>
</dbReference>
<dbReference type="InterPro" id="IPR003675">
    <property type="entry name" value="Rce1/LyrA-like_dom"/>
</dbReference>
<dbReference type="KEGG" id="bchi:OY14_02935"/>
<dbReference type="HOGENOM" id="CLU_1178425_0_0_12"/>
<dbReference type="EMBL" id="CP009910">
    <property type="protein sequence ID" value="AJA90390.1"/>
    <property type="molecule type" value="Genomic_DNA"/>
</dbReference>
<feature type="transmembrane region" description="Helical" evidence="1">
    <location>
        <begin position="83"/>
        <end position="113"/>
    </location>
</feature>
<dbReference type="InterPro" id="IPR052710">
    <property type="entry name" value="CAAX_protease"/>
</dbReference>
<reference evidence="3 4" key="1">
    <citation type="journal article" date="2015" name="Genome Announc.">
        <title>Genome Sequence of Borrelia chilensis VA1, a South American Member of the Lyme Borreliosis Group.</title>
        <authorList>
            <person name="Huang W."/>
            <person name="Ojaimi C."/>
            <person name="Fallon J.T."/>
            <person name="Travisany D."/>
            <person name="Maass A."/>
            <person name="Ivanova L."/>
            <person name="Tomova A."/>
            <person name="Gonzalez-Acuna D."/>
            <person name="Godfrey H.P."/>
            <person name="Cabello F.C."/>
        </authorList>
    </citation>
    <scope>NUCLEOTIDE SEQUENCE [LARGE SCALE GENOMIC DNA]</scope>
    <source>
        <strain evidence="3 4">VA1</strain>
    </source>
</reference>
<keyword evidence="1" id="KW-1133">Transmembrane helix</keyword>
<keyword evidence="3" id="KW-0378">Hydrolase</keyword>
<gene>
    <name evidence="3" type="ORF">OY14_02935</name>
</gene>
<feature type="transmembrane region" description="Helical" evidence="1">
    <location>
        <begin position="188"/>
        <end position="208"/>
    </location>
</feature>
<accession>A0A0A7UWB7</accession>
<evidence type="ECO:0000256" key="1">
    <source>
        <dbReference type="SAM" id="Phobius"/>
    </source>
</evidence>
<protein>
    <submittedName>
        <fullName evidence="3">CAAX protease</fullName>
    </submittedName>
</protein>
<evidence type="ECO:0000259" key="2">
    <source>
        <dbReference type="Pfam" id="PF02517"/>
    </source>
</evidence>
<keyword evidence="4" id="KW-1185">Reference proteome</keyword>
<keyword evidence="1" id="KW-0812">Transmembrane</keyword>
<keyword evidence="3" id="KW-0645">Protease</keyword>
<dbReference type="GO" id="GO:0004175">
    <property type="term" value="F:endopeptidase activity"/>
    <property type="evidence" value="ECO:0007669"/>
    <property type="project" value="UniProtKB-ARBA"/>
</dbReference>
<name>A0A0A7UWB7_9SPIR</name>
<evidence type="ECO:0000313" key="4">
    <source>
        <dbReference type="Proteomes" id="UP000030940"/>
    </source>
</evidence>
<dbReference type="GO" id="GO:0006508">
    <property type="term" value="P:proteolysis"/>
    <property type="evidence" value="ECO:0007669"/>
    <property type="project" value="UniProtKB-KW"/>
</dbReference>
<feature type="transmembrane region" description="Helical" evidence="1">
    <location>
        <begin position="159"/>
        <end position="182"/>
    </location>
</feature>
<evidence type="ECO:0000313" key="3">
    <source>
        <dbReference type="EMBL" id="AJA90390.1"/>
    </source>
</evidence>
<dbReference type="AlphaFoldDB" id="A0A0A7UWB7"/>
<feature type="transmembrane region" description="Helical" evidence="1">
    <location>
        <begin position="133"/>
        <end position="152"/>
    </location>
</feature>
<feature type="domain" description="CAAX prenyl protease 2/Lysostaphin resistance protein A-like" evidence="2">
    <location>
        <begin position="138"/>
        <end position="228"/>
    </location>
</feature>
<proteinExistence type="predicted"/>
<feature type="transmembrane region" description="Helical" evidence="1">
    <location>
        <begin position="45"/>
        <end position="62"/>
    </location>
</feature>
<dbReference type="STRING" id="1245910.OY14_02935"/>
<sequence>MQLLKNKYSFKRALLDLFLAYAVIYLASSFENVNSEFWNVAKNHFYFWASRSFLIIFIIYFSKLTSSCDDFRVEFFIPKFKFIFIWESVIIFIKTILIAIISIFLIAFLLEYLLPESSFASYFQNNSGFNWKISSKTALILMIFTSLLTGAFEELFYRAFVITKFTQMGFSGVVTVLISSMFFAFEHLYYGVLGFLVTFIFGIFFAFTYLRYKNVYYMIFMHSFYNIIVSMLLLFLN</sequence>
<dbReference type="PANTHER" id="PTHR36435:SF1">
    <property type="entry name" value="CAAX AMINO TERMINAL PROTEASE FAMILY PROTEIN"/>
    <property type="match status" value="1"/>
</dbReference>
<dbReference type="Proteomes" id="UP000030940">
    <property type="component" value="Chromosome"/>
</dbReference>
<keyword evidence="1" id="KW-0472">Membrane</keyword>
<dbReference type="Pfam" id="PF02517">
    <property type="entry name" value="Rce1-like"/>
    <property type="match status" value="1"/>
</dbReference>
<dbReference type="GO" id="GO:0080120">
    <property type="term" value="P:CAAX-box protein maturation"/>
    <property type="evidence" value="ECO:0007669"/>
    <property type="project" value="UniProtKB-ARBA"/>
</dbReference>
<feature type="transmembrane region" description="Helical" evidence="1">
    <location>
        <begin position="215"/>
        <end position="236"/>
    </location>
</feature>